<gene>
    <name evidence="1" type="ORF">NBRC110019_20970</name>
</gene>
<keyword evidence="2" id="KW-1185">Reference proteome</keyword>
<proteinExistence type="predicted"/>
<comment type="caution">
    <text evidence="1">The sequence shown here is derived from an EMBL/GenBank/DDBJ whole genome shotgun (WGS) entry which is preliminary data.</text>
</comment>
<name>A0A9W6B762_9FLAO</name>
<dbReference type="Proteomes" id="UP001143545">
    <property type="component" value="Unassembled WGS sequence"/>
</dbReference>
<evidence type="ECO:0000313" key="1">
    <source>
        <dbReference type="EMBL" id="GLB53057.1"/>
    </source>
</evidence>
<evidence type="ECO:0000313" key="2">
    <source>
        <dbReference type="Proteomes" id="UP001143545"/>
    </source>
</evidence>
<dbReference type="Pfam" id="PF20459">
    <property type="entry name" value="DUF6712"/>
    <property type="match status" value="1"/>
</dbReference>
<dbReference type="EMBL" id="BRVP01000013">
    <property type="protein sequence ID" value="GLB53057.1"/>
    <property type="molecule type" value="Genomic_DNA"/>
</dbReference>
<protein>
    <submittedName>
        <fullName evidence="1">Uncharacterized protein</fullName>
    </submittedName>
</protein>
<accession>A0A9W6B762</accession>
<dbReference type="AlphaFoldDB" id="A0A9W6B762"/>
<dbReference type="InterPro" id="IPR046558">
    <property type="entry name" value="DUF6712"/>
</dbReference>
<dbReference type="RefSeq" id="WP_281754724.1">
    <property type="nucleotide sequence ID" value="NZ_BRVP01000013.1"/>
</dbReference>
<organism evidence="1 2">
    <name type="scientific">Neptunitalea chrysea</name>
    <dbReference type="NCBI Taxonomy" id="1647581"/>
    <lineage>
        <taxon>Bacteria</taxon>
        <taxon>Pseudomonadati</taxon>
        <taxon>Bacteroidota</taxon>
        <taxon>Flavobacteriia</taxon>
        <taxon>Flavobacteriales</taxon>
        <taxon>Flavobacteriaceae</taxon>
        <taxon>Neptunitalea</taxon>
    </lineage>
</organism>
<reference evidence="1" key="1">
    <citation type="submission" date="2022-07" db="EMBL/GenBank/DDBJ databases">
        <title>Taxonomy of Novel Oxalotrophic and Methylotrophic Bacteria.</title>
        <authorList>
            <person name="Sahin N."/>
            <person name="Tani A."/>
        </authorList>
    </citation>
    <scope>NUCLEOTIDE SEQUENCE</scope>
    <source>
        <strain evidence="1">AM327</strain>
    </source>
</reference>
<sequence length="174" mass="20406">MELLTNKTKVAEVLQVAIGYNDAEFDVFIREAQDFDLRPLLCEAFYADLITNKEDGDIWQLLLEGGTYTFENRTYYFRSLQDVLAYFAYARFILKCNYVSTSHGFTIKKTNYSEPVPLEERKNMYYKYQKEAHILLDDVKRFVEKHTDDYPSYSGCKETSGKPHTGSFKTYIVK</sequence>